<keyword evidence="3" id="KW-1185">Reference proteome</keyword>
<dbReference type="SUPFAM" id="SSF51735">
    <property type="entry name" value="NAD(P)-binding Rossmann-fold domains"/>
    <property type="match status" value="1"/>
</dbReference>
<reference evidence="2 3" key="1">
    <citation type="submission" date="2021-01" db="EMBL/GenBank/DDBJ databases">
        <title>Whole genome shotgun sequence of Microbispora corallina NBRC 16416.</title>
        <authorList>
            <person name="Komaki H."/>
            <person name="Tamura T."/>
        </authorList>
    </citation>
    <scope>NUCLEOTIDE SEQUENCE [LARGE SCALE GENOMIC DNA]</scope>
    <source>
        <strain evidence="2 3">NBRC 16416</strain>
    </source>
</reference>
<evidence type="ECO:0000313" key="3">
    <source>
        <dbReference type="Proteomes" id="UP000603904"/>
    </source>
</evidence>
<dbReference type="InterPro" id="IPR036291">
    <property type="entry name" value="NAD(P)-bd_dom_sf"/>
</dbReference>
<organism evidence="2 3">
    <name type="scientific">Microbispora corallina</name>
    <dbReference type="NCBI Taxonomy" id="83302"/>
    <lineage>
        <taxon>Bacteria</taxon>
        <taxon>Bacillati</taxon>
        <taxon>Actinomycetota</taxon>
        <taxon>Actinomycetes</taxon>
        <taxon>Streptosporangiales</taxon>
        <taxon>Streptosporangiaceae</taxon>
        <taxon>Microbispora</taxon>
    </lineage>
</organism>
<gene>
    <name evidence="2" type="ORF">Mco01_64090</name>
</gene>
<feature type="domain" description="Enoyl reductase (ER)" evidence="1">
    <location>
        <begin position="10"/>
        <end position="321"/>
    </location>
</feature>
<evidence type="ECO:0000259" key="1">
    <source>
        <dbReference type="SMART" id="SM00829"/>
    </source>
</evidence>
<dbReference type="InterPro" id="IPR020843">
    <property type="entry name" value="ER"/>
</dbReference>
<dbReference type="EMBL" id="BOOC01000039">
    <property type="protein sequence ID" value="GIH43409.1"/>
    <property type="molecule type" value="Genomic_DNA"/>
</dbReference>
<dbReference type="Gene3D" id="3.40.50.720">
    <property type="entry name" value="NAD(P)-binding Rossmann-like Domain"/>
    <property type="match status" value="1"/>
</dbReference>
<dbReference type="SUPFAM" id="SSF50129">
    <property type="entry name" value="GroES-like"/>
    <property type="match status" value="1"/>
</dbReference>
<dbReference type="PANTHER" id="PTHR44013">
    <property type="entry name" value="ZINC-TYPE ALCOHOL DEHYDROGENASE-LIKE PROTEIN C16A3.02C"/>
    <property type="match status" value="1"/>
</dbReference>
<accession>A0ABQ4G8L9</accession>
<protein>
    <submittedName>
        <fullName evidence="2">NADPH:quinone reductase</fullName>
    </submittedName>
</protein>
<name>A0ABQ4G8L9_9ACTN</name>
<dbReference type="Pfam" id="PF08240">
    <property type="entry name" value="ADH_N"/>
    <property type="match status" value="1"/>
</dbReference>
<dbReference type="SMART" id="SM00829">
    <property type="entry name" value="PKS_ER"/>
    <property type="match status" value="1"/>
</dbReference>
<dbReference type="Proteomes" id="UP000603904">
    <property type="component" value="Unassembled WGS sequence"/>
</dbReference>
<evidence type="ECO:0000313" key="2">
    <source>
        <dbReference type="EMBL" id="GIH43409.1"/>
    </source>
</evidence>
<dbReference type="InterPro" id="IPR013154">
    <property type="entry name" value="ADH-like_N"/>
</dbReference>
<dbReference type="PANTHER" id="PTHR44013:SF1">
    <property type="entry name" value="ZINC-TYPE ALCOHOL DEHYDROGENASE-LIKE PROTEIN C16A3.02C"/>
    <property type="match status" value="1"/>
</dbReference>
<dbReference type="CDD" id="cd08267">
    <property type="entry name" value="MDR1"/>
    <property type="match status" value="1"/>
</dbReference>
<dbReference type="InterPro" id="IPR011032">
    <property type="entry name" value="GroES-like_sf"/>
</dbReference>
<comment type="caution">
    <text evidence="2">The sequence shown here is derived from an EMBL/GenBank/DDBJ whole genome shotgun (WGS) entry which is preliminary data.</text>
</comment>
<dbReference type="RefSeq" id="WP_204060527.1">
    <property type="nucleotide sequence ID" value="NZ_BAAAGP010000013.1"/>
</dbReference>
<dbReference type="Gene3D" id="3.90.180.10">
    <property type="entry name" value="Medium-chain alcohol dehydrogenases, catalytic domain"/>
    <property type="match status" value="1"/>
</dbReference>
<sequence>MKAIVQDAYGPPDVLELRDVPIPSPGDGEVLVRVRAAGVDAGVVHLTTGLPYLLRLAGFGLRAPKVPVRGMDGAGVVEAVGPGVTRFRPGEEVFGVCQGSFAEYALARQDRLAAKPEALTFEQAAALPTSGLTALHGLRDRGRVREGQQVLVIGAGGGVGTFAVQLAGVFGARVAGLCGPGKADLVRSLGAADVFDHTRVDVADLPSRYDLILDIAGNRPLSRLRRALTPRGTLVLMGGEAGGRWTGGMGRQLRAALLSPFTRRRLTSLLSRPREEDLRLLAELAGSGRVTPVVTGTFPLADAPEAVRRLAAGHASGKIVVIV</sequence>
<dbReference type="InterPro" id="IPR052733">
    <property type="entry name" value="Chloroplast_QOR"/>
</dbReference>
<proteinExistence type="predicted"/>
<dbReference type="Pfam" id="PF13602">
    <property type="entry name" value="ADH_zinc_N_2"/>
    <property type="match status" value="1"/>
</dbReference>